<protein>
    <submittedName>
        <fullName evidence="4">6-phosphogluconolactonase</fullName>
        <ecNumber evidence="4">3.1.1.31</ecNumber>
    </submittedName>
</protein>
<keyword evidence="5" id="KW-1185">Reference proteome</keyword>
<dbReference type="PANTHER" id="PTHR11280">
    <property type="entry name" value="GLUCOSAMINE-6-PHOSPHATE ISOMERASE"/>
    <property type="match status" value="1"/>
</dbReference>
<evidence type="ECO:0000313" key="4">
    <source>
        <dbReference type="EMBL" id="MDJ1137370.1"/>
    </source>
</evidence>
<dbReference type="EMBL" id="JANCPR020000056">
    <property type="protein sequence ID" value="MDJ1137370.1"/>
    <property type="molecule type" value="Genomic_DNA"/>
</dbReference>
<name>A0ABT7A7Q8_9ACTN</name>
<dbReference type="PANTHER" id="PTHR11280:SF5">
    <property type="entry name" value="GLUCOSAMINE-6-PHOSPHATE ISOMERASE"/>
    <property type="match status" value="1"/>
</dbReference>
<dbReference type="Gene3D" id="3.40.50.1360">
    <property type="match status" value="1"/>
</dbReference>
<accession>A0ABT7A7Q8</accession>
<evidence type="ECO:0000313" key="5">
    <source>
        <dbReference type="Proteomes" id="UP001214441"/>
    </source>
</evidence>
<reference evidence="4 5" key="1">
    <citation type="submission" date="2023-05" db="EMBL/GenBank/DDBJ databases">
        <title>Streptantibioticus silvisoli sp. nov., acidotolerant actinomycetes 1 from pine litter.</title>
        <authorList>
            <person name="Swiecimska M."/>
            <person name="Golinska P."/>
            <person name="Sangal V."/>
            <person name="Wachnowicz B."/>
            <person name="Goodfellow M."/>
        </authorList>
    </citation>
    <scope>NUCLEOTIDE SEQUENCE [LARGE SCALE GENOMIC DNA]</scope>
    <source>
        <strain evidence="4 5">DSM 42109</strain>
    </source>
</reference>
<dbReference type="InterPro" id="IPR006148">
    <property type="entry name" value="Glc/Gal-6P_isomerase"/>
</dbReference>
<dbReference type="GO" id="GO:0017057">
    <property type="term" value="F:6-phosphogluconolactonase activity"/>
    <property type="evidence" value="ECO:0007669"/>
    <property type="project" value="UniProtKB-EC"/>
</dbReference>
<dbReference type="RefSeq" id="WP_274046669.1">
    <property type="nucleotide sequence ID" value="NZ_JANCPR020000056.1"/>
</dbReference>
<gene>
    <name evidence="4" type="ORF">NMN56_036560</name>
</gene>
<evidence type="ECO:0000259" key="3">
    <source>
        <dbReference type="Pfam" id="PF01182"/>
    </source>
</evidence>
<comment type="caution">
    <text evidence="4">The sequence shown here is derived from an EMBL/GenBank/DDBJ whole genome shotgun (WGS) entry which is preliminary data.</text>
</comment>
<dbReference type="Pfam" id="PF01182">
    <property type="entry name" value="Glucosamine_iso"/>
    <property type="match status" value="1"/>
</dbReference>
<dbReference type="InterPro" id="IPR004547">
    <property type="entry name" value="Glucosamine6P_isomerase"/>
</dbReference>
<evidence type="ECO:0000256" key="2">
    <source>
        <dbReference type="ARBA" id="ARBA00023277"/>
    </source>
</evidence>
<evidence type="ECO:0000256" key="1">
    <source>
        <dbReference type="ARBA" id="ARBA00022801"/>
    </source>
</evidence>
<dbReference type="InterPro" id="IPR037171">
    <property type="entry name" value="NagB/RpiA_transferase-like"/>
</dbReference>
<dbReference type="Proteomes" id="UP001214441">
    <property type="component" value="Unassembled WGS sequence"/>
</dbReference>
<sequence>MNAQLTVFPTEAALGAHLAAEIADGMERAAAEGRRYLLGCPGGRSPRSTYQALTALVRERGLDLSHVVIAMMDEYVVPATGGTGYADVPHDAHYSCHRFAREEIAGPLGIPGSRVWFPEASAPHLYDQRIADAGGIDLFVLASGATDGHIAFNPPGSPLDSVTRVTALAEETRRDNMGTFPGFTSLSEVPLHGVTVGVATILRSSRALRMVITGAHKRTAVRRVLVDTFDPAWPASLLAEGGNAALYADAAAAAG</sequence>
<keyword evidence="2" id="KW-0119">Carbohydrate metabolism</keyword>
<feature type="domain" description="Glucosamine/galactosamine-6-phosphate isomerase" evidence="3">
    <location>
        <begin position="10"/>
        <end position="241"/>
    </location>
</feature>
<proteinExistence type="predicted"/>
<keyword evidence="1 4" id="KW-0378">Hydrolase</keyword>
<organism evidence="4 5">
    <name type="scientific">Streptomyces iconiensis</name>
    <dbReference type="NCBI Taxonomy" id="1384038"/>
    <lineage>
        <taxon>Bacteria</taxon>
        <taxon>Bacillati</taxon>
        <taxon>Actinomycetota</taxon>
        <taxon>Actinomycetes</taxon>
        <taxon>Kitasatosporales</taxon>
        <taxon>Streptomycetaceae</taxon>
        <taxon>Streptomyces</taxon>
    </lineage>
</organism>
<dbReference type="EC" id="3.1.1.31" evidence="4"/>
<dbReference type="SUPFAM" id="SSF100950">
    <property type="entry name" value="NagB/RpiA/CoA transferase-like"/>
    <property type="match status" value="1"/>
</dbReference>